<organism evidence="1 2">
    <name type="scientific">Saccoglossus kowalevskii</name>
    <name type="common">Acorn worm</name>
    <dbReference type="NCBI Taxonomy" id="10224"/>
    <lineage>
        <taxon>Eukaryota</taxon>
        <taxon>Metazoa</taxon>
        <taxon>Hemichordata</taxon>
        <taxon>Enteropneusta</taxon>
        <taxon>Harrimaniidae</taxon>
        <taxon>Saccoglossus</taxon>
    </lineage>
</organism>
<dbReference type="Proteomes" id="UP000694865">
    <property type="component" value="Unplaced"/>
</dbReference>
<dbReference type="InterPro" id="IPR027878">
    <property type="entry name" value="DUF4551"/>
</dbReference>
<evidence type="ECO:0000313" key="1">
    <source>
        <dbReference type="Proteomes" id="UP000694865"/>
    </source>
</evidence>
<gene>
    <name evidence="2" type="primary">LOC102801719</name>
</gene>
<keyword evidence="1" id="KW-1185">Reference proteome</keyword>
<name>A0ABM0MJY5_SACKO</name>
<dbReference type="PANTHER" id="PTHR35354:SF1">
    <property type="entry name" value="RGD1561648"/>
    <property type="match status" value="1"/>
</dbReference>
<evidence type="ECO:0000313" key="2">
    <source>
        <dbReference type="RefSeq" id="XP_006820326.1"/>
    </source>
</evidence>
<proteinExistence type="predicted"/>
<accession>A0ABM0MJY5</accession>
<sequence>MRLLSPSKNETLSPDEALLLHQQFSVLQTFVEYSPTMALYMKNNYTEEFKYYVQSPYIIKKLPEHYPISKLILQQISEVLSYVLQKQTKLEFRN</sequence>
<reference evidence="2" key="1">
    <citation type="submission" date="2025-08" db="UniProtKB">
        <authorList>
            <consortium name="RefSeq"/>
        </authorList>
    </citation>
    <scope>IDENTIFICATION</scope>
    <source>
        <tissue evidence="2">Testes</tissue>
    </source>
</reference>
<protein>
    <submittedName>
        <fullName evidence="2">Uncharacterized protein C12orf56-like</fullName>
    </submittedName>
</protein>
<dbReference type="GeneID" id="102801719"/>
<dbReference type="RefSeq" id="XP_006820326.1">
    <property type="nucleotide sequence ID" value="XM_006820263.1"/>
</dbReference>
<dbReference type="PANTHER" id="PTHR35354">
    <property type="entry name" value="RGD1561648"/>
    <property type="match status" value="1"/>
</dbReference>
<dbReference type="Pfam" id="PF15087">
    <property type="entry name" value="DUF4551"/>
    <property type="match status" value="1"/>
</dbReference>